<evidence type="ECO:0000256" key="5">
    <source>
        <dbReference type="ARBA" id="ARBA00022475"/>
    </source>
</evidence>
<comment type="function">
    <text evidence="14">Catalyzes the dephosphorylation of undecaprenyl diphosphate (UPP). Confers resistance to bacitracin.</text>
</comment>
<feature type="transmembrane region" description="Helical" evidence="14">
    <location>
        <begin position="196"/>
        <end position="216"/>
    </location>
</feature>
<evidence type="ECO:0000256" key="7">
    <source>
        <dbReference type="ARBA" id="ARBA00022801"/>
    </source>
</evidence>
<comment type="subcellular location">
    <subcellularLocation>
        <location evidence="1 14">Cell membrane</location>
        <topology evidence="1 14">Multi-pass membrane protein</topology>
    </subcellularLocation>
</comment>
<evidence type="ECO:0000313" key="16">
    <source>
        <dbReference type="Proteomes" id="UP000231912"/>
    </source>
</evidence>
<dbReference type="Proteomes" id="UP000231912">
    <property type="component" value="Unassembled WGS sequence"/>
</dbReference>
<dbReference type="PANTHER" id="PTHR30622">
    <property type="entry name" value="UNDECAPRENYL-DIPHOSPHATASE"/>
    <property type="match status" value="1"/>
</dbReference>
<feature type="transmembrane region" description="Helical" evidence="14">
    <location>
        <begin position="228"/>
        <end position="249"/>
    </location>
</feature>
<keyword evidence="14" id="KW-0961">Cell wall biogenesis/degradation</keyword>
<dbReference type="GO" id="GO:0009252">
    <property type="term" value="P:peptidoglycan biosynthetic process"/>
    <property type="evidence" value="ECO:0007669"/>
    <property type="project" value="UniProtKB-KW"/>
</dbReference>
<keyword evidence="14" id="KW-0573">Peptidoglycan synthesis</keyword>
<feature type="transmembrane region" description="Helical" evidence="14">
    <location>
        <begin position="255"/>
        <end position="275"/>
    </location>
</feature>
<evidence type="ECO:0000256" key="1">
    <source>
        <dbReference type="ARBA" id="ARBA00004651"/>
    </source>
</evidence>
<dbReference type="EMBL" id="NPDT01000008">
    <property type="protein sequence ID" value="PJZ64739.1"/>
    <property type="molecule type" value="Genomic_DNA"/>
</dbReference>
<dbReference type="GO" id="GO:0046677">
    <property type="term" value="P:response to antibiotic"/>
    <property type="evidence" value="ECO:0007669"/>
    <property type="project" value="UniProtKB-UniRule"/>
</dbReference>
<evidence type="ECO:0000256" key="12">
    <source>
        <dbReference type="ARBA" id="ARBA00032932"/>
    </source>
</evidence>
<gene>
    <name evidence="14 15" type="primary">uppP</name>
    <name evidence="15" type="ORF">CH371_16590</name>
</gene>
<evidence type="ECO:0000256" key="10">
    <source>
        <dbReference type="ARBA" id="ARBA00023251"/>
    </source>
</evidence>
<proteinExistence type="inferred from homology"/>
<evidence type="ECO:0000256" key="8">
    <source>
        <dbReference type="ARBA" id="ARBA00022989"/>
    </source>
</evidence>
<dbReference type="PANTHER" id="PTHR30622:SF3">
    <property type="entry name" value="UNDECAPRENYL-DIPHOSPHATASE"/>
    <property type="match status" value="1"/>
</dbReference>
<keyword evidence="6 14" id="KW-0812">Transmembrane</keyword>
<dbReference type="GO" id="GO:0050380">
    <property type="term" value="F:undecaprenyl-diphosphatase activity"/>
    <property type="evidence" value="ECO:0007669"/>
    <property type="project" value="UniProtKB-UniRule"/>
</dbReference>
<evidence type="ECO:0000256" key="4">
    <source>
        <dbReference type="ARBA" id="ARBA00021581"/>
    </source>
</evidence>
<comment type="catalytic activity">
    <reaction evidence="13 14">
        <text>di-trans,octa-cis-undecaprenyl diphosphate + H2O = di-trans,octa-cis-undecaprenyl phosphate + phosphate + H(+)</text>
        <dbReference type="Rhea" id="RHEA:28094"/>
        <dbReference type="ChEBI" id="CHEBI:15377"/>
        <dbReference type="ChEBI" id="CHEBI:15378"/>
        <dbReference type="ChEBI" id="CHEBI:43474"/>
        <dbReference type="ChEBI" id="CHEBI:58405"/>
        <dbReference type="ChEBI" id="CHEBI:60392"/>
        <dbReference type="EC" id="3.6.1.27"/>
    </reaction>
</comment>
<evidence type="ECO:0000256" key="6">
    <source>
        <dbReference type="ARBA" id="ARBA00022692"/>
    </source>
</evidence>
<evidence type="ECO:0000256" key="2">
    <source>
        <dbReference type="ARBA" id="ARBA00010621"/>
    </source>
</evidence>
<reference evidence="15 16" key="1">
    <citation type="submission" date="2017-07" db="EMBL/GenBank/DDBJ databases">
        <title>Leptospira spp. isolated from tropical soils.</title>
        <authorList>
            <person name="Thibeaux R."/>
            <person name="Iraola G."/>
            <person name="Ferres I."/>
            <person name="Bierque E."/>
            <person name="Girault D."/>
            <person name="Soupe-Gilbert M.-E."/>
            <person name="Picardeau M."/>
            <person name="Goarant C."/>
        </authorList>
    </citation>
    <scope>NUCLEOTIDE SEQUENCE [LARGE SCALE GENOMIC DNA]</scope>
    <source>
        <strain evidence="15 16">FH2-C-A2</strain>
    </source>
</reference>
<keyword evidence="10 14" id="KW-0046">Antibiotic resistance</keyword>
<keyword evidence="9 14" id="KW-0472">Membrane</keyword>
<accession>A0A2M9Z8I2</accession>
<protein>
    <recommendedName>
        <fullName evidence="4 14">Undecaprenyl-diphosphatase</fullName>
        <ecNumber evidence="3 14">3.6.1.27</ecNumber>
    </recommendedName>
    <alternativeName>
        <fullName evidence="12 14">Bacitracin resistance protein</fullName>
    </alternativeName>
    <alternativeName>
        <fullName evidence="11 14">Undecaprenyl pyrophosphate phosphatase</fullName>
    </alternativeName>
</protein>
<feature type="transmembrane region" description="Helical" evidence="14">
    <location>
        <begin position="46"/>
        <end position="63"/>
    </location>
</feature>
<dbReference type="InterPro" id="IPR003824">
    <property type="entry name" value="UppP"/>
</dbReference>
<evidence type="ECO:0000256" key="3">
    <source>
        <dbReference type="ARBA" id="ARBA00012374"/>
    </source>
</evidence>
<dbReference type="GO" id="GO:0008360">
    <property type="term" value="P:regulation of cell shape"/>
    <property type="evidence" value="ECO:0007669"/>
    <property type="project" value="UniProtKB-KW"/>
</dbReference>
<dbReference type="Pfam" id="PF02673">
    <property type="entry name" value="BacA"/>
    <property type="match status" value="1"/>
</dbReference>
<feature type="transmembrane region" description="Helical" evidence="14">
    <location>
        <begin position="284"/>
        <end position="306"/>
    </location>
</feature>
<dbReference type="AlphaFoldDB" id="A0A2M9Z8I2"/>
<evidence type="ECO:0000256" key="9">
    <source>
        <dbReference type="ARBA" id="ARBA00023136"/>
    </source>
</evidence>
<comment type="similarity">
    <text evidence="2 14">Belongs to the UppP family.</text>
</comment>
<organism evidence="15 16">
    <name type="scientific">Leptospira wolffii</name>
    <dbReference type="NCBI Taxonomy" id="409998"/>
    <lineage>
        <taxon>Bacteria</taxon>
        <taxon>Pseudomonadati</taxon>
        <taxon>Spirochaetota</taxon>
        <taxon>Spirochaetia</taxon>
        <taxon>Leptospirales</taxon>
        <taxon>Leptospiraceae</taxon>
        <taxon>Leptospira</taxon>
    </lineage>
</organism>
<name>A0A2M9Z8I2_9LEPT</name>
<dbReference type="GO" id="GO:0005886">
    <property type="term" value="C:plasma membrane"/>
    <property type="evidence" value="ECO:0007669"/>
    <property type="project" value="UniProtKB-SubCell"/>
</dbReference>
<dbReference type="NCBIfam" id="TIGR00753">
    <property type="entry name" value="undec_PP_bacA"/>
    <property type="match status" value="1"/>
</dbReference>
<dbReference type="GO" id="GO:0071555">
    <property type="term" value="P:cell wall organization"/>
    <property type="evidence" value="ECO:0007669"/>
    <property type="project" value="UniProtKB-KW"/>
</dbReference>
<keyword evidence="8 14" id="KW-1133">Transmembrane helix</keyword>
<evidence type="ECO:0000256" key="14">
    <source>
        <dbReference type="HAMAP-Rule" id="MF_01006"/>
    </source>
</evidence>
<comment type="miscellaneous">
    <text evidence="14">Bacitracin is thought to be involved in the inhibition of peptidoglycan synthesis by sequestering undecaprenyl diphosphate, thereby reducing the pool of lipid carrier available.</text>
</comment>
<evidence type="ECO:0000256" key="13">
    <source>
        <dbReference type="ARBA" id="ARBA00047594"/>
    </source>
</evidence>
<keyword evidence="5 14" id="KW-1003">Cell membrane</keyword>
<keyword evidence="14" id="KW-0133">Cell shape</keyword>
<dbReference type="EC" id="3.6.1.27" evidence="3 14"/>
<feature type="transmembrane region" description="Helical" evidence="14">
    <location>
        <begin position="90"/>
        <end position="109"/>
    </location>
</feature>
<feature type="transmembrane region" description="Helical" evidence="14">
    <location>
        <begin position="12"/>
        <end position="34"/>
    </location>
</feature>
<evidence type="ECO:0000256" key="11">
    <source>
        <dbReference type="ARBA" id="ARBA00032707"/>
    </source>
</evidence>
<comment type="caution">
    <text evidence="15">The sequence shown here is derived from an EMBL/GenBank/DDBJ whole genome shotgun (WGS) entry which is preliminary data.</text>
</comment>
<sequence length="308" mass="34390">MNSYLNAIFRSIIEAVTEFLPVSSTGHLFFFSSFFPFSEGAEFDDLFDIFIQSGAILSVLVLYRRKFLDQTGSAVSYILGKNEDKKGFQFLLQVILGCLPILLAGFLFKGFLDKIKERGDLLLILGLAWFVGGILILISEYWFQKRATVQTPREITTKDAILIGIFQCIALIPGVSRSGATIVTARFLGKDTRHSAEFSFFLAVPVLLTAGAYKLYKHRHILNAESLPILLLGFFASFLLCILVIRWFLKYLQAHTFNAFGIYRILLGVAVILYYKASFSGSSAFIVPTSLLAQACSFGIGLKFVMQD</sequence>
<dbReference type="RefSeq" id="WP_100759884.1">
    <property type="nucleotide sequence ID" value="NZ_NPDT01000008.1"/>
</dbReference>
<keyword evidence="7 14" id="KW-0378">Hydrolase</keyword>
<evidence type="ECO:0000313" key="15">
    <source>
        <dbReference type="EMBL" id="PJZ64739.1"/>
    </source>
</evidence>
<dbReference type="HAMAP" id="MF_01006">
    <property type="entry name" value="Undec_diphosphatase"/>
    <property type="match status" value="1"/>
</dbReference>
<feature type="transmembrane region" description="Helical" evidence="14">
    <location>
        <begin position="121"/>
        <end position="143"/>
    </location>
</feature>